<dbReference type="EMBL" id="HADZ01019495">
    <property type="protein sequence ID" value="SBP83436.1"/>
    <property type="molecule type" value="Transcribed_RNA"/>
</dbReference>
<sequence length="59" mass="5687">CGCKWGGAVTSAGIGQNTPALSAHHSRGTHLINTHIGAGDGRLGVLATSVVARLPGAGG</sequence>
<proteinExistence type="predicted"/>
<feature type="non-terminal residue" evidence="1">
    <location>
        <position position="59"/>
    </location>
</feature>
<feature type="non-terminal residue" evidence="1">
    <location>
        <position position="1"/>
    </location>
</feature>
<accession>A0A1A8CXQ4</accession>
<reference evidence="1" key="1">
    <citation type="submission" date="2016-05" db="EMBL/GenBank/DDBJ databases">
        <authorList>
            <person name="Lavstsen T."/>
            <person name="Jespersen J.S."/>
        </authorList>
    </citation>
    <scope>NUCLEOTIDE SEQUENCE</scope>
    <source>
        <tissue evidence="1">Brain</tissue>
    </source>
</reference>
<evidence type="ECO:0000313" key="1">
    <source>
        <dbReference type="EMBL" id="SBP83436.1"/>
    </source>
</evidence>
<organism evidence="1">
    <name type="scientific">Nothobranchius kadleci</name>
    <name type="common">African annual killifish</name>
    <dbReference type="NCBI Taxonomy" id="1051664"/>
    <lineage>
        <taxon>Eukaryota</taxon>
        <taxon>Metazoa</taxon>
        <taxon>Chordata</taxon>
        <taxon>Craniata</taxon>
        <taxon>Vertebrata</taxon>
        <taxon>Euteleostomi</taxon>
        <taxon>Actinopterygii</taxon>
        <taxon>Neopterygii</taxon>
        <taxon>Teleostei</taxon>
        <taxon>Neoteleostei</taxon>
        <taxon>Acanthomorphata</taxon>
        <taxon>Ovalentaria</taxon>
        <taxon>Atherinomorphae</taxon>
        <taxon>Cyprinodontiformes</taxon>
        <taxon>Nothobranchiidae</taxon>
        <taxon>Nothobranchius</taxon>
    </lineage>
</organism>
<reference evidence="1" key="2">
    <citation type="submission" date="2016-06" db="EMBL/GenBank/DDBJ databases">
        <title>The genome of a short-lived fish provides insights into sex chromosome evolution and the genetic control of aging.</title>
        <authorList>
            <person name="Reichwald K."/>
            <person name="Felder M."/>
            <person name="Petzold A."/>
            <person name="Koch P."/>
            <person name="Groth M."/>
            <person name="Platzer M."/>
        </authorList>
    </citation>
    <scope>NUCLEOTIDE SEQUENCE</scope>
    <source>
        <tissue evidence="1">Brain</tissue>
    </source>
</reference>
<dbReference type="AlphaFoldDB" id="A0A1A8CXQ4"/>
<protein>
    <submittedName>
        <fullName evidence="1">Uncharacterized protein</fullName>
    </submittedName>
</protein>
<gene>
    <name evidence="1" type="primary">Nfu_g_1_022880</name>
</gene>
<name>A0A1A8CXQ4_NOTKA</name>